<sequence length="156" mass="17541">MATTPAQCCWGSTPCRVPLEDISAAGINRHLKEHHFPGHGDWHPRDRGICQWQTRAGRCTTEAFYGNFGKHIATVHLGAMQRICTDCGEIFSRNDALTRHLEGYCPGLQPSGCQSGNHVCVHNTICRRPRKHDLQVNAAVPMLLQVHISLTMWYRN</sequence>
<dbReference type="GeneID" id="36322768"/>
<evidence type="ECO:0000256" key="1">
    <source>
        <dbReference type="PROSITE-ProRule" id="PRU00042"/>
    </source>
</evidence>
<dbReference type="InterPro" id="IPR013087">
    <property type="entry name" value="Znf_C2H2_type"/>
</dbReference>
<dbReference type="STRING" id="670580.A0A1X6MUP2"/>
<evidence type="ECO:0000259" key="2">
    <source>
        <dbReference type="PROSITE" id="PS50157"/>
    </source>
</evidence>
<keyword evidence="1" id="KW-0479">Metal-binding</keyword>
<evidence type="ECO:0000313" key="3">
    <source>
        <dbReference type="EMBL" id="OSX60049.1"/>
    </source>
</evidence>
<dbReference type="Proteomes" id="UP000194127">
    <property type="component" value="Unassembled WGS sequence"/>
</dbReference>
<dbReference type="PROSITE" id="PS50157">
    <property type="entry name" value="ZINC_FINGER_C2H2_2"/>
    <property type="match status" value="1"/>
</dbReference>
<dbReference type="GO" id="GO:0008270">
    <property type="term" value="F:zinc ion binding"/>
    <property type="evidence" value="ECO:0007669"/>
    <property type="project" value="UniProtKB-KW"/>
</dbReference>
<dbReference type="RefSeq" id="XP_024336843.1">
    <property type="nucleotide sequence ID" value="XM_024477818.1"/>
</dbReference>
<keyword evidence="4" id="KW-1185">Reference proteome</keyword>
<dbReference type="AlphaFoldDB" id="A0A1X6MUP2"/>
<name>A0A1X6MUP2_9APHY</name>
<proteinExistence type="predicted"/>
<keyword evidence="1" id="KW-0862">Zinc</keyword>
<gene>
    <name evidence="3" type="ORF">POSPLADRAFT_1040881</name>
</gene>
<protein>
    <recommendedName>
        <fullName evidence="2">C2H2-type domain-containing protein</fullName>
    </recommendedName>
</protein>
<evidence type="ECO:0000313" key="4">
    <source>
        <dbReference type="Proteomes" id="UP000194127"/>
    </source>
</evidence>
<keyword evidence="1" id="KW-0863">Zinc-finger</keyword>
<feature type="domain" description="C2H2-type" evidence="2">
    <location>
        <begin position="82"/>
        <end position="110"/>
    </location>
</feature>
<dbReference type="OrthoDB" id="2782214at2759"/>
<dbReference type="EMBL" id="KZ110601">
    <property type="protein sequence ID" value="OSX60049.1"/>
    <property type="molecule type" value="Genomic_DNA"/>
</dbReference>
<organism evidence="3 4">
    <name type="scientific">Postia placenta MAD-698-R-SB12</name>
    <dbReference type="NCBI Taxonomy" id="670580"/>
    <lineage>
        <taxon>Eukaryota</taxon>
        <taxon>Fungi</taxon>
        <taxon>Dikarya</taxon>
        <taxon>Basidiomycota</taxon>
        <taxon>Agaricomycotina</taxon>
        <taxon>Agaricomycetes</taxon>
        <taxon>Polyporales</taxon>
        <taxon>Adustoporiaceae</taxon>
        <taxon>Rhodonia</taxon>
    </lineage>
</organism>
<accession>A0A1X6MUP2</accession>
<reference evidence="3 4" key="1">
    <citation type="submission" date="2017-04" db="EMBL/GenBank/DDBJ databases">
        <title>Genome Sequence of the Model Brown-Rot Fungus Postia placenta SB12.</title>
        <authorList>
            <consortium name="DOE Joint Genome Institute"/>
            <person name="Gaskell J."/>
            <person name="Kersten P."/>
            <person name="Larrondo L.F."/>
            <person name="Canessa P."/>
            <person name="Martinez D."/>
            <person name="Hibbett D."/>
            <person name="Schmoll M."/>
            <person name="Kubicek C.P."/>
            <person name="Martinez A.T."/>
            <person name="Yadav J."/>
            <person name="Master E."/>
            <person name="Magnuson J.K."/>
            <person name="James T."/>
            <person name="Yaver D."/>
            <person name="Berka R."/>
            <person name="Labutti K."/>
            <person name="Lipzen A."/>
            <person name="Aerts A."/>
            <person name="Barry K."/>
            <person name="Henrissat B."/>
            <person name="Blanchette R."/>
            <person name="Grigoriev I."/>
            <person name="Cullen D."/>
        </authorList>
    </citation>
    <scope>NUCLEOTIDE SEQUENCE [LARGE SCALE GENOMIC DNA]</scope>
    <source>
        <strain evidence="3 4">MAD-698-R-SB12</strain>
    </source>
</reference>